<dbReference type="InterPro" id="IPR011989">
    <property type="entry name" value="ARM-like"/>
</dbReference>
<dbReference type="EMBL" id="JBHTBU010000001">
    <property type="protein sequence ID" value="MFC7288474.1"/>
    <property type="molecule type" value="Genomic_DNA"/>
</dbReference>
<dbReference type="InterPro" id="IPR016024">
    <property type="entry name" value="ARM-type_fold"/>
</dbReference>
<reference evidence="3" key="1">
    <citation type="journal article" date="2019" name="Int. J. Syst. Evol. Microbiol.">
        <title>The Global Catalogue of Microorganisms (GCM) 10K type strain sequencing project: providing services to taxonomists for standard genome sequencing and annotation.</title>
        <authorList>
            <consortium name="The Broad Institute Genomics Platform"/>
            <consortium name="The Broad Institute Genome Sequencing Center for Infectious Disease"/>
            <person name="Wu L."/>
            <person name="Ma J."/>
        </authorList>
    </citation>
    <scope>NUCLEOTIDE SEQUENCE [LARGE SCALE GENOMIC DNA]</scope>
    <source>
        <strain evidence="3">KACC 12508</strain>
    </source>
</reference>
<dbReference type="Pfam" id="PF13646">
    <property type="entry name" value="HEAT_2"/>
    <property type="match status" value="1"/>
</dbReference>
<protein>
    <submittedName>
        <fullName evidence="2">HEAT repeat domain-containing protein</fullName>
    </submittedName>
</protein>
<keyword evidence="1" id="KW-0812">Transmembrane</keyword>
<dbReference type="RefSeq" id="WP_382271801.1">
    <property type="nucleotide sequence ID" value="NZ_JBHTBU010000001.1"/>
</dbReference>
<evidence type="ECO:0000313" key="3">
    <source>
        <dbReference type="Proteomes" id="UP001596542"/>
    </source>
</evidence>
<sequence length="351" mass="39320">MPELFAHSPFAGLAWIGIVAIALSLLLIMLLAWLRYSLRRRTQAELSFLVTWRPLLLSSLQSSVATVLPLVEKRERIYFLKLWNQLMRSASNNEAVENLIAIAYSVGADRYCRRFLKHGKRVECLLATLTLGHLRDHASWDALVLQTMAADSVTSIHAFQALVQIDAAAAAQQLTPLMLARDDWAISHIAGILQPAHAAFMLPLLEAADEIRAAHLIRSLRLIEALQLPLSHLAILKLLDKENATDTIIAALRIANDPGLLPYIRPHLQHPDWRVRGQAAKVLGRIGEHPDVNRLIPLLADAEWWVRYRAAQSLVGIPFLSMAEIELLRNNLSDRFARDMLGQAIAERQTS</sequence>
<feature type="transmembrane region" description="Helical" evidence="1">
    <location>
        <begin position="46"/>
        <end position="71"/>
    </location>
</feature>
<proteinExistence type="predicted"/>
<organism evidence="2 3">
    <name type="scientific">Herminiimonas glaciei</name>
    <dbReference type="NCBI Taxonomy" id="523788"/>
    <lineage>
        <taxon>Bacteria</taxon>
        <taxon>Pseudomonadati</taxon>
        <taxon>Pseudomonadota</taxon>
        <taxon>Betaproteobacteria</taxon>
        <taxon>Burkholderiales</taxon>
        <taxon>Oxalobacteraceae</taxon>
        <taxon>Herminiimonas</taxon>
    </lineage>
</organism>
<keyword evidence="1" id="KW-0472">Membrane</keyword>
<gene>
    <name evidence="2" type="ORF">ACFQPC_10540</name>
</gene>
<feature type="transmembrane region" description="Helical" evidence="1">
    <location>
        <begin position="12"/>
        <end position="34"/>
    </location>
</feature>
<keyword evidence="1" id="KW-1133">Transmembrane helix</keyword>
<keyword evidence="3" id="KW-1185">Reference proteome</keyword>
<dbReference type="SUPFAM" id="SSF48371">
    <property type="entry name" value="ARM repeat"/>
    <property type="match status" value="1"/>
</dbReference>
<name>A0ABW2IBX9_9BURK</name>
<dbReference type="Gene3D" id="1.25.10.10">
    <property type="entry name" value="Leucine-rich Repeat Variant"/>
    <property type="match status" value="1"/>
</dbReference>
<evidence type="ECO:0000256" key="1">
    <source>
        <dbReference type="SAM" id="Phobius"/>
    </source>
</evidence>
<comment type="caution">
    <text evidence="2">The sequence shown here is derived from an EMBL/GenBank/DDBJ whole genome shotgun (WGS) entry which is preliminary data.</text>
</comment>
<dbReference type="Proteomes" id="UP001596542">
    <property type="component" value="Unassembled WGS sequence"/>
</dbReference>
<accession>A0ABW2IBX9</accession>
<evidence type="ECO:0000313" key="2">
    <source>
        <dbReference type="EMBL" id="MFC7288474.1"/>
    </source>
</evidence>